<comment type="caution">
    <text evidence="2">The sequence shown here is derived from an EMBL/GenBank/DDBJ whole genome shotgun (WGS) entry which is preliminary data.</text>
</comment>
<name>A0A2K3K5W2_TRIPR</name>
<evidence type="ECO:0000256" key="1">
    <source>
        <dbReference type="SAM" id="MobiDB-lite"/>
    </source>
</evidence>
<reference evidence="2 3" key="2">
    <citation type="journal article" date="2017" name="Front. Plant Sci.">
        <title>Gene Classification and Mining of Molecular Markers Useful in Red Clover (Trifolium pratense) Breeding.</title>
        <authorList>
            <person name="Istvanek J."/>
            <person name="Dluhosova J."/>
            <person name="Dluhos P."/>
            <person name="Patkova L."/>
            <person name="Nedelnik J."/>
            <person name="Repkova J."/>
        </authorList>
    </citation>
    <scope>NUCLEOTIDE SEQUENCE [LARGE SCALE GENOMIC DNA]</scope>
    <source>
        <strain evidence="3">cv. Tatra</strain>
        <tissue evidence="2">Young leaves</tissue>
    </source>
</reference>
<dbReference type="EMBL" id="ASHM01142883">
    <property type="protein sequence ID" value="PNX61646.1"/>
    <property type="molecule type" value="Genomic_DNA"/>
</dbReference>
<gene>
    <name evidence="2" type="ORF">L195_g060762</name>
</gene>
<feature type="region of interest" description="Disordered" evidence="1">
    <location>
        <begin position="32"/>
        <end position="120"/>
    </location>
</feature>
<protein>
    <submittedName>
        <fullName evidence="2">Uncharacterized protein</fullName>
    </submittedName>
</protein>
<proteinExistence type="predicted"/>
<sequence>MSNSVKSTPINDEIDRSQSVIGMDSHVINVMPLSSIPPISPAKKVKKTSKKEKTPRVSLNPSSPSGSIKKSKKKSKKSKSESRRSFTMSELHVDPLPSSDVPTPVVDATEDDVDTSGKNS</sequence>
<reference evidence="2 3" key="1">
    <citation type="journal article" date="2014" name="Am. J. Bot.">
        <title>Genome assembly and annotation for red clover (Trifolium pratense; Fabaceae).</title>
        <authorList>
            <person name="Istvanek J."/>
            <person name="Jaros M."/>
            <person name="Krenek A."/>
            <person name="Repkova J."/>
        </authorList>
    </citation>
    <scope>NUCLEOTIDE SEQUENCE [LARGE SCALE GENOMIC DNA]</scope>
    <source>
        <strain evidence="3">cv. Tatra</strain>
        <tissue evidence="2">Young leaves</tissue>
    </source>
</reference>
<dbReference type="Proteomes" id="UP000236291">
    <property type="component" value="Unassembled WGS sequence"/>
</dbReference>
<organism evidence="2 3">
    <name type="scientific">Trifolium pratense</name>
    <name type="common">Red clover</name>
    <dbReference type="NCBI Taxonomy" id="57577"/>
    <lineage>
        <taxon>Eukaryota</taxon>
        <taxon>Viridiplantae</taxon>
        <taxon>Streptophyta</taxon>
        <taxon>Embryophyta</taxon>
        <taxon>Tracheophyta</taxon>
        <taxon>Spermatophyta</taxon>
        <taxon>Magnoliopsida</taxon>
        <taxon>eudicotyledons</taxon>
        <taxon>Gunneridae</taxon>
        <taxon>Pentapetalae</taxon>
        <taxon>rosids</taxon>
        <taxon>fabids</taxon>
        <taxon>Fabales</taxon>
        <taxon>Fabaceae</taxon>
        <taxon>Papilionoideae</taxon>
        <taxon>50 kb inversion clade</taxon>
        <taxon>NPAAA clade</taxon>
        <taxon>Hologalegina</taxon>
        <taxon>IRL clade</taxon>
        <taxon>Trifolieae</taxon>
        <taxon>Trifolium</taxon>
    </lineage>
</organism>
<dbReference type="AlphaFoldDB" id="A0A2K3K5W2"/>
<feature type="non-terminal residue" evidence="2">
    <location>
        <position position="120"/>
    </location>
</feature>
<evidence type="ECO:0000313" key="3">
    <source>
        <dbReference type="Proteomes" id="UP000236291"/>
    </source>
</evidence>
<evidence type="ECO:0000313" key="2">
    <source>
        <dbReference type="EMBL" id="PNX61646.1"/>
    </source>
</evidence>
<accession>A0A2K3K5W2</accession>